<evidence type="ECO:0000259" key="3">
    <source>
        <dbReference type="PROSITE" id="PS51186"/>
    </source>
</evidence>
<dbReference type="InterPro" id="IPR000182">
    <property type="entry name" value="GNAT_dom"/>
</dbReference>
<keyword evidence="2" id="KW-0012">Acyltransferase</keyword>
<protein>
    <submittedName>
        <fullName evidence="4">GNAT family N-acetyltransferase</fullName>
    </submittedName>
</protein>
<proteinExistence type="predicted"/>
<name>A0A5B0GTD9_9BURK</name>
<keyword evidence="5" id="KW-1185">Reference proteome</keyword>
<dbReference type="GO" id="GO:0016747">
    <property type="term" value="F:acyltransferase activity, transferring groups other than amino-acyl groups"/>
    <property type="evidence" value="ECO:0007669"/>
    <property type="project" value="InterPro"/>
</dbReference>
<evidence type="ECO:0000256" key="1">
    <source>
        <dbReference type="ARBA" id="ARBA00022679"/>
    </source>
</evidence>
<sequence>MKIRSARSDDLDAIKALLAENGLLAVDITALALNDFLVAEDANGDFIGCVGLDKFGTSALLRSLVVANNAREKGLGRQLLAYAENVARADDISELWLLTTTAAEFFQRAGYVVSDRTTAPAEIRASTQFAMLCPASANCLRRVLESVPTERVTRS</sequence>
<dbReference type="SUPFAM" id="SSF55729">
    <property type="entry name" value="Acyl-CoA N-acyltransferases (Nat)"/>
    <property type="match status" value="1"/>
</dbReference>
<dbReference type="NCBIfam" id="NF040501">
    <property type="entry name" value="resist_ArsN2"/>
    <property type="match status" value="1"/>
</dbReference>
<dbReference type="Pfam" id="PF13508">
    <property type="entry name" value="Acetyltransf_7"/>
    <property type="match status" value="1"/>
</dbReference>
<feature type="domain" description="N-acetyltransferase" evidence="3">
    <location>
        <begin position="1"/>
        <end position="136"/>
    </location>
</feature>
<evidence type="ECO:0000313" key="5">
    <source>
        <dbReference type="Proteomes" id="UP000325273"/>
    </source>
</evidence>
<accession>A0A5B0GTD9</accession>
<dbReference type="RefSeq" id="WP_149672844.1">
    <property type="nucleotide sequence ID" value="NZ_VTUZ01000020.1"/>
</dbReference>
<dbReference type="PANTHER" id="PTHR43877:SF2">
    <property type="entry name" value="AMINOALKYLPHOSPHONATE N-ACETYLTRANSFERASE-RELATED"/>
    <property type="match status" value="1"/>
</dbReference>
<evidence type="ECO:0000313" key="4">
    <source>
        <dbReference type="EMBL" id="KAA1006193.1"/>
    </source>
</evidence>
<reference evidence="4 5" key="1">
    <citation type="submission" date="2019-08" db="EMBL/GenBank/DDBJ databases">
        <title>Paraburkholderia sp. DCY113.</title>
        <authorList>
            <person name="Kang J."/>
        </authorList>
    </citation>
    <scope>NUCLEOTIDE SEQUENCE [LARGE SCALE GENOMIC DNA]</scope>
    <source>
        <strain evidence="4 5">DCY113</strain>
    </source>
</reference>
<dbReference type="AlphaFoldDB" id="A0A5B0GTD9"/>
<dbReference type="PANTHER" id="PTHR43877">
    <property type="entry name" value="AMINOALKYLPHOSPHONATE N-ACETYLTRANSFERASE-RELATED-RELATED"/>
    <property type="match status" value="1"/>
</dbReference>
<dbReference type="PROSITE" id="PS51186">
    <property type="entry name" value="GNAT"/>
    <property type="match status" value="1"/>
</dbReference>
<dbReference type="Gene3D" id="3.40.630.30">
    <property type="match status" value="1"/>
</dbReference>
<gene>
    <name evidence="4" type="ORF">FVF58_26785</name>
</gene>
<organism evidence="4 5">
    <name type="scientific">Paraburkholderia panacisoli</name>
    <dbReference type="NCBI Taxonomy" id="2603818"/>
    <lineage>
        <taxon>Bacteria</taxon>
        <taxon>Pseudomonadati</taxon>
        <taxon>Pseudomonadota</taxon>
        <taxon>Betaproteobacteria</taxon>
        <taxon>Burkholderiales</taxon>
        <taxon>Burkholderiaceae</taxon>
        <taxon>Paraburkholderia</taxon>
    </lineage>
</organism>
<dbReference type="EMBL" id="VTUZ01000020">
    <property type="protein sequence ID" value="KAA1006193.1"/>
    <property type="molecule type" value="Genomic_DNA"/>
</dbReference>
<dbReference type="Proteomes" id="UP000325273">
    <property type="component" value="Unassembled WGS sequence"/>
</dbReference>
<keyword evidence="1 4" id="KW-0808">Transferase</keyword>
<dbReference type="InterPro" id="IPR050832">
    <property type="entry name" value="Bact_Acetyltransf"/>
</dbReference>
<dbReference type="CDD" id="cd04301">
    <property type="entry name" value="NAT_SF"/>
    <property type="match status" value="1"/>
</dbReference>
<dbReference type="InterPro" id="IPR016181">
    <property type="entry name" value="Acyl_CoA_acyltransferase"/>
</dbReference>
<comment type="caution">
    <text evidence="4">The sequence shown here is derived from an EMBL/GenBank/DDBJ whole genome shotgun (WGS) entry which is preliminary data.</text>
</comment>
<evidence type="ECO:0000256" key="2">
    <source>
        <dbReference type="ARBA" id="ARBA00023315"/>
    </source>
</evidence>